<organism evidence="3 4">
    <name type="scientific">Tanacetum coccineum</name>
    <dbReference type="NCBI Taxonomy" id="301880"/>
    <lineage>
        <taxon>Eukaryota</taxon>
        <taxon>Viridiplantae</taxon>
        <taxon>Streptophyta</taxon>
        <taxon>Embryophyta</taxon>
        <taxon>Tracheophyta</taxon>
        <taxon>Spermatophyta</taxon>
        <taxon>Magnoliopsida</taxon>
        <taxon>eudicotyledons</taxon>
        <taxon>Gunneridae</taxon>
        <taxon>Pentapetalae</taxon>
        <taxon>asterids</taxon>
        <taxon>campanulids</taxon>
        <taxon>Asterales</taxon>
        <taxon>Asteraceae</taxon>
        <taxon>Asteroideae</taxon>
        <taxon>Anthemideae</taxon>
        <taxon>Anthemidinae</taxon>
        <taxon>Tanacetum</taxon>
    </lineage>
</organism>
<feature type="region of interest" description="Disordered" evidence="1">
    <location>
        <begin position="1"/>
        <end position="21"/>
    </location>
</feature>
<accession>A0ABQ4XAX0</accession>
<protein>
    <recommendedName>
        <fullName evidence="5">DUF4283 domain-containing protein</fullName>
    </recommendedName>
</protein>
<keyword evidence="2" id="KW-0472">Membrane</keyword>
<gene>
    <name evidence="3" type="ORF">Tco_0657123</name>
</gene>
<proteinExistence type="predicted"/>
<reference evidence="3" key="1">
    <citation type="journal article" date="2022" name="Int. J. Mol. Sci.">
        <title>Draft Genome of Tanacetum Coccineum: Genomic Comparison of Closely Related Tanacetum-Family Plants.</title>
        <authorList>
            <person name="Yamashiro T."/>
            <person name="Shiraishi A."/>
            <person name="Nakayama K."/>
            <person name="Satake H."/>
        </authorList>
    </citation>
    <scope>NUCLEOTIDE SEQUENCE</scope>
</reference>
<name>A0ABQ4XAX0_9ASTR</name>
<evidence type="ECO:0000256" key="2">
    <source>
        <dbReference type="SAM" id="Phobius"/>
    </source>
</evidence>
<feature type="transmembrane region" description="Helical" evidence="2">
    <location>
        <begin position="92"/>
        <end position="115"/>
    </location>
</feature>
<dbReference type="EMBL" id="BQNB010009353">
    <property type="protein sequence ID" value="GJS62339.1"/>
    <property type="molecule type" value="Genomic_DNA"/>
</dbReference>
<keyword evidence="4" id="KW-1185">Reference proteome</keyword>
<keyword evidence="2" id="KW-0812">Transmembrane</keyword>
<evidence type="ECO:0000313" key="4">
    <source>
        <dbReference type="Proteomes" id="UP001151760"/>
    </source>
</evidence>
<reference evidence="3" key="2">
    <citation type="submission" date="2022-01" db="EMBL/GenBank/DDBJ databases">
        <authorList>
            <person name="Yamashiro T."/>
            <person name="Shiraishi A."/>
            <person name="Satake H."/>
            <person name="Nakayama K."/>
        </authorList>
    </citation>
    <scope>NUCLEOTIDE SEQUENCE</scope>
</reference>
<evidence type="ECO:0000313" key="3">
    <source>
        <dbReference type="EMBL" id="GJS62339.1"/>
    </source>
</evidence>
<feature type="non-terminal residue" evidence="3">
    <location>
        <position position="1"/>
    </location>
</feature>
<comment type="caution">
    <text evidence="3">The sequence shown here is derived from an EMBL/GenBank/DDBJ whole genome shotgun (WGS) entry which is preliminary data.</text>
</comment>
<evidence type="ECO:0008006" key="5">
    <source>
        <dbReference type="Google" id="ProtNLM"/>
    </source>
</evidence>
<dbReference type="Proteomes" id="UP001151760">
    <property type="component" value="Unassembled WGS sequence"/>
</dbReference>
<evidence type="ECO:0000256" key="1">
    <source>
        <dbReference type="SAM" id="MobiDB-lite"/>
    </source>
</evidence>
<sequence>MEKGFLTTKRRGSSKGVKENNGSVVNAPATVISGMDSGLVSSSVKSTLENLGDIVGKENEGLNSSPIGIASYPSVSFVTFVKGDTSRKSANVWLILLLRTTLRILGVNLVLSMMIKDMFFFKFRSKDGMESMLENVWVKFYDIPIIVFMDDGLSAIATELGIL</sequence>
<keyword evidence="2" id="KW-1133">Transmembrane helix</keyword>